<keyword evidence="1" id="KW-0472">Membrane</keyword>
<dbReference type="Proteomes" id="UP001595844">
    <property type="component" value="Unassembled WGS sequence"/>
</dbReference>
<dbReference type="RefSeq" id="WP_378555616.1">
    <property type="nucleotide sequence ID" value="NZ_JBHSDL010000004.1"/>
</dbReference>
<protein>
    <submittedName>
        <fullName evidence="2">Uncharacterized protein</fullName>
    </submittedName>
</protein>
<feature type="transmembrane region" description="Helical" evidence="1">
    <location>
        <begin position="47"/>
        <end position="63"/>
    </location>
</feature>
<gene>
    <name evidence="2" type="ORF">ACFO5K_03170</name>
</gene>
<reference evidence="3" key="1">
    <citation type="journal article" date="2019" name="Int. J. Syst. Evol. Microbiol.">
        <title>The Global Catalogue of Microorganisms (GCM) 10K type strain sequencing project: providing services to taxonomists for standard genome sequencing and annotation.</title>
        <authorList>
            <consortium name="The Broad Institute Genomics Platform"/>
            <consortium name="The Broad Institute Genome Sequencing Center for Infectious Disease"/>
            <person name="Wu L."/>
            <person name="Ma J."/>
        </authorList>
    </citation>
    <scope>NUCLEOTIDE SEQUENCE [LARGE SCALE GENOMIC DNA]</scope>
    <source>
        <strain evidence="3">IBRC-M 10490</strain>
    </source>
</reference>
<keyword evidence="1" id="KW-1133">Transmembrane helix</keyword>
<sequence>MITSVDILTAPLALMVVLLPAHLLALVVVFACVNWCVRGLLWPPRSWCLMACALLIPIVLQIVEVSGAANHGYDQWGATWPCLVWLVAAAVAGAFAWSAFMRIFDVRLIFLAESGDDVLLARQIVGDERGMDPANPKWSGNVVVDVLLRGGDLVVHATVRGGRGASRRVVERPLRRIELRYVTRVVEHRFSAGKSMVTWYALPTGRTLEAATAGTVVVTTSLSGLAFTIPTDRPELIAEAIRRRLRGSAGIDGPHR</sequence>
<evidence type="ECO:0000313" key="3">
    <source>
        <dbReference type="Proteomes" id="UP001595844"/>
    </source>
</evidence>
<proteinExistence type="predicted"/>
<organism evidence="2 3">
    <name type="scientific">Nocardia halotolerans</name>
    <dbReference type="NCBI Taxonomy" id="1755878"/>
    <lineage>
        <taxon>Bacteria</taxon>
        <taxon>Bacillati</taxon>
        <taxon>Actinomycetota</taxon>
        <taxon>Actinomycetes</taxon>
        <taxon>Mycobacteriales</taxon>
        <taxon>Nocardiaceae</taxon>
        <taxon>Nocardia</taxon>
    </lineage>
</organism>
<feature type="transmembrane region" description="Helical" evidence="1">
    <location>
        <begin position="12"/>
        <end position="35"/>
    </location>
</feature>
<accession>A0ABV8VB28</accession>
<feature type="transmembrane region" description="Helical" evidence="1">
    <location>
        <begin position="83"/>
        <end position="104"/>
    </location>
</feature>
<keyword evidence="1" id="KW-0812">Transmembrane</keyword>
<evidence type="ECO:0000313" key="2">
    <source>
        <dbReference type="EMBL" id="MFC4373093.1"/>
    </source>
</evidence>
<dbReference type="EMBL" id="JBHSDL010000004">
    <property type="protein sequence ID" value="MFC4373093.1"/>
    <property type="molecule type" value="Genomic_DNA"/>
</dbReference>
<keyword evidence="3" id="KW-1185">Reference proteome</keyword>
<evidence type="ECO:0000256" key="1">
    <source>
        <dbReference type="SAM" id="Phobius"/>
    </source>
</evidence>
<name>A0ABV8VB28_9NOCA</name>
<comment type="caution">
    <text evidence="2">The sequence shown here is derived from an EMBL/GenBank/DDBJ whole genome shotgun (WGS) entry which is preliminary data.</text>
</comment>